<dbReference type="Pfam" id="PF00512">
    <property type="entry name" value="HisKA"/>
    <property type="match status" value="1"/>
</dbReference>
<dbReference type="InterPro" id="IPR003661">
    <property type="entry name" value="HisK_dim/P_dom"/>
</dbReference>
<dbReference type="GO" id="GO:0000155">
    <property type="term" value="F:phosphorelay sensor kinase activity"/>
    <property type="evidence" value="ECO:0007669"/>
    <property type="project" value="InterPro"/>
</dbReference>
<dbReference type="PANTHER" id="PTHR43547">
    <property type="entry name" value="TWO-COMPONENT HISTIDINE KINASE"/>
    <property type="match status" value="1"/>
</dbReference>
<dbReference type="PANTHER" id="PTHR43547:SF2">
    <property type="entry name" value="HYBRID SIGNAL TRANSDUCTION HISTIDINE KINASE C"/>
    <property type="match status" value="1"/>
</dbReference>
<proteinExistence type="predicted"/>
<feature type="domain" description="Histidine kinase" evidence="3">
    <location>
        <begin position="275"/>
        <end position="492"/>
    </location>
</feature>
<keyword evidence="1" id="KW-0597">Phosphoprotein</keyword>
<keyword evidence="2" id="KW-0472">Membrane</keyword>
<gene>
    <name evidence="4" type="ORF">LCGC14_0944210</name>
</gene>
<dbReference type="InterPro" id="IPR004358">
    <property type="entry name" value="Sig_transdc_His_kin-like_C"/>
</dbReference>
<evidence type="ECO:0000313" key="4">
    <source>
        <dbReference type="EMBL" id="KKN19590.1"/>
    </source>
</evidence>
<dbReference type="Pfam" id="PF02518">
    <property type="entry name" value="HATPase_c"/>
    <property type="match status" value="1"/>
</dbReference>
<accession>A0A0F9NJ59</accession>
<dbReference type="PRINTS" id="PR00344">
    <property type="entry name" value="BCTRLSENSOR"/>
</dbReference>
<dbReference type="SUPFAM" id="SSF47384">
    <property type="entry name" value="Homodimeric domain of signal transducing histidine kinase"/>
    <property type="match status" value="1"/>
</dbReference>
<dbReference type="SMART" id="SM00387">
    <property type="entry name" value="HATPase_c"/>
    <property type="match status" value="1"/>
</dbReference>
<feature type="transmembrane region" description="Helical" evidence="2">
    <location>
        <begin position="241"/>
        <end position="259"/>
    </location>
</feature>
<dbReference type="CDD" id="cd00082">
    <property type="entry name" value="HisKA"/>
    <property type="match status" value="1"/>
</dbReference>
<dbReference type="SMART" id="SM00388">
    <property type="entry name" value="HisKA"/>
    <property type="match status" value="1"/>
</dbReference>
<dbReference type="InterPro" id="IPR005467">
    <property type="entry name" value="His_kinase_dom"/>
</dbReference>
<organism evidence="4">
    <name type="scientific">marine sediment metagenome</name>
    <dbReference type="NCBI Taxonomy" id="412755"/>
    <lineage>
        <taxon>unclassified sequences</taxon>
        <taxon>metagenomes</taxon>
        <taxon>ecological metagenomes</taxon>
    </lineage>
</organism>
<evidence type="ECO:0000256" key="2">
    <source>
        <dbReference type="SAM" id="Phobius"/>
    </source>
</evidence>
<protein>
    <recommendedName>
        <fullName evidence="3">Histidine kinase domain-containing protein</fullName>
    </recommendedName>
</protein>
<sequence length="494" mass="56337">MESECKVVDDIIYDFMIFHKSNGFHFCTAVGTEEQVYFIDFADLLGPGFEGHRAVLFLNDQRVGGIDTGLTHLSSLIFRPKMLDILPPLNKYSDSVIIFKRPIMTIRFLWKFKNALKILKAHGHHFIFILSILALGSLVVWWSIFIRNSIQLQRLYHYDKLEADLKFIAFNLGTDGSYQPSTGVFKEDTRFEVIACQSGNSIFSRPLEPHWPELCLKVQANILGQIESKTRSLNLMLVGEASVLILIVLVSTVFLYRFIRLEKRTAREVNAFWERSAHEIKTPITGIKAFLENLRAGAVDSKKLAMYIDIALGQVERQEKLAENILSGYQLKRRELRLRFADLEMTDFFIDYFAKDSSRLAGAKIIFKFNKDNRMILRADVNALKVILDNITDNAVKYCASSPVLQVDCIGYENKAVIVIKDNGPGFPSHFIETIFEAYKHLDEELPVKRQGTGLGLYISRQLARKMGGDLEAYSEGEGQGAEFRIILPRVNKK</sequence>
<dbReference type="CDD" id="cd00075">
    <property type="entry name" value="HATPase"/>
    <property type="match status" value="1"/>
</dbReference>
<dbReference type="Gene3D" id="1.10.287.130">
    <property type="match status" value="1"/>
</dbReference>
<comment type="caution">
    <text evidence="4">The sequence shown here is derived from an EMBL/GenBank/DDBJ whole genome shotgun (WGS) entry which is preliminary data.</text>
</comment>
<dbReference type="InterPro" id="IPR003594">
    <property type="entry name" value="HATPase_dom"/>
</dbReference>
<dbReference type="SUPFAM" id="SSF55874">
    <property type="entry name" value="ATPase domain of HSP90 chaperone/DNA topoisomerase II/histidine kinase"/>
    <property type="match status" value="1"/>
</dbReference>
<reference evidence="4" key="1">
    <citation type="journal article" date="2015" name="Nature">
        <title>Complex archaea that bridge the gap between prokaryotes and eukaryotes.</title>
        <authorList>
            <person name="Spang A."/>
            <person name="Saw J.H."/>
            <person name="Jorgensen S.L."/>
            <person name="Zaremba-Niedzwiedzka K."/>
            <person name="Martijn J."/>
            <person name="Lind A.E."/>
            <person name="van Eijk R."/>
            <person name="Schleper C."/>
            <person name="Guy L."/>
            <person name="Ettema T.J."/>
        </authorList>
    </citation>
    <scope>NUCLEOTIDE SEQUENCE</scope>
</reference>
<dbReference type="EMBL" id="LAZR01003321">
    <property type="protein sequence ID" value="KKN19590.1"/>
    <property type="molecule type" value="Genomic_DNA"/>
</dbReference>
<dbReference type="Gene3D" id="3.30.565.10">
    <property type="entry name" value="Histidine kinase-like ATPase, C-terminal domain"/>
    <property type="match status" value="1"/>
</dbReference>
<dbReference type="AlphaFoldDB" id="A0A0F9NJ59"/>
<evidence type="ECO:0000259" key="3">
    <source>
        <dbReference type="PROSITE" id="PS50109"/>
    </source>
</evidence>
<keyword evidence="2" id="KW-0812">Transmembrane</keyword>
<dbReference type="InterPro" id="IPR036097">
    <property type="entry name" value="HisK_dim/P_sf"/>
</dbReference>
<dbReference type="PROSITE" id="PS50109">
    <property type="entry name" value="HIS_KIN"/>
    <property type="match status" value="1"/>
</dbReference>
<evidence type="ECO:0000256" key="1">
    <source>
        <dbReference type="ARBA" id="ARBA00022553"/>
    </source>
</evidence>
<keyword evidence="2" id="KW-1133">Transmembrane helix</keyword>
<name>A0A0F9NJ59_9ZZZZ</name>
<feature type="transmembrane region" description="Helical" evidence="2">
    <location>
        <begin position="126"/>
        <end position="146"/>
    </location>
</feature>
<dbReference type="InterPro" id="IPR036890">
    <property type="entry name" value="HATPase_C_sf"/>
</dbReference>